<accession>A0A3R5UZ26</accession>
<dbReference type="AlphaFoldDB" id="A0A3R5UZ26"/>
<gene>
    <name evidence="14" type="ORF">EP073_07830</name>
</gene>
<dbReference type="GO" id="GO:0005524">
    <property type="term" value="F:ATP binding"/>
    <property type="evidence" value="ECO:0007669"/>
    <property type="project" value="UniProtKB-KW"/>
</dbReference>
<dbReference type="Pfam" id="PF16326">
    <property type="entry name" value="ABC_tran_CTD"/>
    <property type="match status" value="1"/>
</dbReference>
<dbReference type="KEGG" id="gtl:EP073_07830"/>
<dbReference type="CDD" id="cd03221">
    <property type="entry name" value="ABCF_EF-3"/>
    <property type="match status" value="2"/>
</dbReference>
<keyword evidence="6" id="KW-0547">Nucleotide-binding</keyword>
<dbReference type="SUPFAM" id="SSF52540">
    <property type="entry name" value="P-loop containing nucleoside triphosphate hydrolases"/>
    <property type="match status" value="2"/>
</dbReference>
<dbReference type="Pfam" id="PF00005">
    <property type="entry name" value="ABC_tran"/>
    <property type="match status" value="2"/>
</dbReference>
<dbReference type="GO" id="GO:0003677">
    <property type="term" value="F:DNA binding"/>
    <property type="evidence" value="ECO:0007669"/>
    <property type="project" value="InterPro"/>
</dbReference>
<dbReference type="PANTHER" id="PTHR42855">
    <property type="entry name" value="ABC TRANSPORTER ATP-BINDING SUBUNIT"/>
    <property type="match status" value="1"/>
</dbReference>
<dbReference type="FunFam" id="3.40.50.300:FF:000183">
    <property type="entry name" value="ABC transporter ATP-binding protein yjjK"/>
    <property type="match status" value="1"/>
</dbReference>
<reference evidence="14 15" key="1">
    <citation type="submission" date="2019-01" db="EMBL/GenBank/DDBJ databases">
        <title>Geovibrio thiophilus DSM 11263, complete genome.</title>
        <authorList>
            <person name="Spring S."/>
            <person name="Bunk B."/>
            <person name="Sproer C."/>
        </authorList>
    </citation>
    <scope>NUCLEOTIDE SEQUENCE [LARGE SCALE GENOMIC DNA]</scope>
    <source>
        <strain evidence="14 15">DSM 11263</strain>
    </source>
</reference>
<dbReference type="InterPro" id="IPR032524">
    <property type="entry name" value="ABC_tran_C"/>
</dbReference>
<dbReference type="FunFam" id="3.40.50.300:FF:000011">
    <property type="entry name" value="Putative ABC transporter ATP-binding component"/>
    <property type="match status" value="1"/>
</dbReference>
<evidence type="ECO:0000256" key="11">
    <source>
        <dbReference type="ARBA" id="ARBA00022917"/>
    </source>
</evidence>
<comment type="similarity">
    <text evidence="1">Belongs to the ABC transporter superfamily. ABCF family. Translational throttle EttA subfamily.</text>
</comment>
<dbReference type="GO" id="GO:0019843">
    <property type="term" value="F:rRNA binding"/>
    <property type="evidence" value="ECO:0007669"/>
    <property type="project" value="UniProtKB-KW"/>
</dbReference>
<evidence type="ECO:0000313" key="14">
    <source>
        <dbReference type="EMBL" id="QAR33312.1"/>
    </source>
</evidence>
<evidence type="ECO:0000256" key="7">
    <source>
        <dbReference type="ARBA" id="ARBA00022801"/>
    </source>
</evidence>
<dbReference type="GO" id="GO:0006417">
    <property type="term" value="P:regulation of translation"/>
    <property type="evidence" value="ECO:0007669"/>
    <property type="project" value="UniProtKB-KW"/>
</dbReference>
<keyword evidence="4" id="KW-0699">rRNA-binding</keyword>
<dbReference type="GO" id="GO:0006412">
    <property type="term" value="P:translation"/>
    <property type="evidence" value="ECO:0007669"/>
    <property type="project" value="UniProtKB-KW"/>
</dbReference>
<evidence type="ECO:0000256" key="2">
    <source>
        <dbReference type="ARBA" id="ARBA00022490"/>
    </source>
</evidence>
<proteinExistence type="inferred from homology"/>
<dbReference type="InterPro" id="IPR051309">
    <property type="entry name" value="ABCF_ATPase"/>
</dbReference>
<keyword evidence="12" id="KW-0175">Coiled coil</keyword>
<dbReference type="GO" id="GO:0016887">
    <property type="term" value="F:ATP hydrolysis activity"/>
    <property type="evidence" value="ECO:0007669"/>
    <property type="project" value="InterPro"/>
</dbReference>
<feature type="domain" description="ABC transporter" evidence="13">
    <location>
        <begin position="310"/>
        <end position="528"/>
    </location>
</feature>
<dbReference type="Pfam" id="PF12848">
    <property type="entry name" value="ABC_tran_Xtn"/>
    <property type="match status" value="1"/>
</dbReference>
<dbReference type="RefSeq" id="WP_128466598.1">
    <property type="nucleotide sequence ID" value="NZ_CP035108.1"/>
</dbReference>
<keyword evidence="2" id="KW-0963">Cytoplasm</keyword>
<feature type="coiled-coil region" evidence="12">
    <location>
        <begin position="553"/>
        <end position="604"/>
    </location>
</feature>
<evidence type="ECO:0000256" key="3">
    <source>
        <dbReference type="ARBA" id="ARBA00022555"/>
    </source>
</evidence>
<dbReference type="PANTHER" id="PTHR42855:SF1">
    <property type="entry name" value="ABC TRANSPORTER DOMAIN-CONTAINING PROTEIN"/>
    <property type="match status" value="1"/>
</dbReference>
<feature type="domain" description="ABC transporter" evidence="13">
    <location>
        <begin position="4"/>
        <end position="246"/>
    </location>
</feature>
<dbReference type="InterPro" id="IPR027417">
    <property type="entry name" value="P-loop_NTPase"/>
</dbReference>
<dbReference type="OrthoDB" id="9804035at2"/>
<dbReference type="PROSITE" id="PS50893">
    <property type="entry name" value="ABC_TRANSPORTER_2"/>
    <property type="match status" value="2"/>
</dbReference>
<keyword evidence="10" id="KW-0694">RNA-binding</keyword>
<dbReference type="InterPro" id="IPR003593">
    <property type="entry name" value="AAA+_ATPase"/>
</dbReference>
<dbReference type="InterPro" id="IPR003439">
    <property type="entry name" value="ABC_transporter-like_ATP-bd"/>
</dbReference>
<dbReference type="EMBL" id="CP035108">
    <property type="protein sequence ID" value="QAR33312.1"/>
    <property type="molecule type" value="Genomic_DNA"/>
</dbReference>
<organism evidence="14 15">
    <name type="scientific">Geovibrio thiophilus</name>
    <dbReference type="NCBI Taxonomy" id="139438"/>
    <lineage>
        <taxon>Bacteria</taxon>
        <taxon>Pseudomonadati</taxon>
        <taxon>Deferribacterota</taxon>
        <taxon>Deferribacteres</taxon>
        <taxon>Deferribacterales</taxon>
        <taxon>Geovibrionaceae</taxon>
        <taxon>Geovibrio</taxon>
    </lineage>
</organism>
<keyword evidence="9" id="KW-0810">Translation regulation</keyword>
<dbReference type="Proteomes" id="UP000287502">
    <property type="component" value="Chromosome"/>
</dbReference>
<evidence type="ECO:0000256" key="5">
    <source>
        <dbReference type="ARBA" id="ARBA00022737"/>
    </source>
</evidence>
<dbReference type="SMART" id="SM00382">
    <property type="entry name" value="AAA"/>
    <property type="match status" value="2"/>
</dbReference>
<protein>
    <submittedName>
        <fullName evidence="14">ABC transporter ATP-binding protein</fullName>
    </submittedName>
</protein>
<evidence type="ECO:0000256" key="6">
    <source>
        <dbReference type="ARBA" id="ARBA00022741"/>
    </source>
</evidence>
<keyword evidence="11" id="KW-0648">Protein biosynthesis</keyword>
<name>A0A3R5UZ26_9BACT</name>
<evidence type="ECO:0000256" key="10">
    <source>
        <dbReference type="ARBA" id="ARBA00022884"/>
    </source>
</evidence>
<evidence type="ECO:0000256" key="12">
    <source>
        <dbReference type="SAM" id="Coils"/>
    </source>
</evidence>
<keyword evidence="7" id="KW-0378">Hydrolase</keyword>
<keyword evidence="5" id="KW-0677">Repeat</keyword>
<evidence type="ECO:0000256" key="9">
    <source>
        <dbReference type="ARBA" id="ARBA00022845"/>
    </source>
</evidence>
<keyword evidence="8 14" id="KW-0067">ATP-binding</keyword>
<keyword evidence="3" id="KW-0820">tRNA-binding</keyword>
<evidence type="ECO:0000256" key="8">
    <source>
        <dbReference type="ARBA" id="ARBA00022840"/>
    </source>
</evidence>
<dbReference type="InterPro" id="IPR017871">
    <property type="entry name" value="ABC_transporter-like_CS"/>
</dbReference>
<dbReference type="InterPro" id="IPR032781">
    <property type="entry name" value="ABC_tran_Xtn"/>
</dbReference>
<evidence type="ECO:0000313" key="15">
    <source>
        <dbReference type="Proteomes" id="UP000287502"/>
    </source>
</evidence>
<dbReference type="Gene3D" id="3.40.50.300">
    <property type="entry name" value="P-loop containing nucleotide triphosphate hydrolases"/>
    <property type="match status" value="2"/>
</dbReference>
<evidence type="ECO:0000256" key="4">
    <source>
        <dbReference type="ARBA" id="ARBA00022730"/>
    </source>
</evidence>
<keyword evidence="15" id="KW-1185">Reference proteome</keyword>
<evidence type="ECO:0000259" key="13">
    <source>
        <dbReference type="PROSITE" id="PS50893"/>
    </source>
</evidence>
<dbReference type="PROSITE" id="PS00211">
    <property type="entry name" value="ABC_TRANSPORTER_1"/>
    <property type="match status" value="1"/>
</dbReference>
<dbReference type="Gene3D" id="1.10.287.380">
    <property type="entry name" value="Valyl-tRNA synthetase, C-terminal domain"/>
    <property type="match status" value="1"/>
</dbReference>
<sequence>MNLLSIEKLKKNYGDRTIFENVTFGLNEGDKAAIIGINGSGKSTLLKIIAGFEEADGGNVAINKTCIINYLSQLPDVVPHVSVIDYIFKSDTPTMRLIKRYEQLCNTDSPELHRVMAELDAKNAWGYEYSVKSVLGELGIHDYNMKMGELSGGMAKKVSLAQALIDEGNLLILDEPTNHLDVDTVEWLQNHMEATKKAVLLVTHDRYFLDSVCNVIFEIDEGGFTRYDGNYSSYLEKKAESEAHEQRRQDRLANIMRNELVWLRRSPKARTTKQKARIDRAAVIQDSIVRKTDRELELKTLGRRLGGKIVDLKDVSKAYGDKVLFRDFSYSFKKGEKLGIAGANGSGKSTFLRILTGEEQPDSGIVDIGINTFFGVFDQHSKELDPEMKVIQYIEETAKNIKLDNGLTLSASLMLERFLFPKDSHYRPIGKLSGGEKRRLHLVNELIKNPNFIILDEPTNDLDIQTLSVLEDFLEDFGGCAVVVSHDRYFMDRVCDTMFIFQGDGIFEHFPGSYSNWLESRTKVKDKTAEKKEAPKPAQEKKRKLTYAEKKEYEGIEAEISRLEGKLADMTAELEKGGSDYSRLAELQQKIDAAETELLEKMERWEYLNCLS</sequence>
<dbReference type="InterPro" id="IPR037118">
    <property type="entry name" value="Val-tRNA_synth_C_sf"/>
</dbReference>
<dbReference type="GO" id="GO:0000049">
    <property type="term" value="F:tRNA binding"/>
    <property type="evidence" value="ECO:0007669"/>
    <property type="project" value="UniProtKB-KW"/>
</dbReference>
<evidence type="ECO:0000256" key="1">
    <source>
        <dbReference type="ARBA" id="ARBA00005868"/>
    </source>
</evidence>